<proteinExistence type="predicted"/>
<protein>
    <submittedName>
        <fullName evidence="1">Uncharacterized protein</fullName>
    </submittedName>
</protein>
<reference evidence="1" key="1">
    <citation type="submission" date="2022-06" db="EMBL/GenBank/DDBJ databases">
        <title>Genome sequence of Phormidium yuhuli AB48 isolated from an industrial photobioreactor environment.</title>
        <authorList>
            <person name="Qiu Y."/>
            <person name="Noonan A.J.C."/>
            <person name="Dofher K."/>
            <person name="Koch M."/>
            <person name="Kieft B."/>
            <person name="Lin X."/>
            <person name="Ziels R.M."/>
            <person name="Hallam S.J."/>
        </authorList>
    </citation>
    <scope>NUCLEOTIDE SEQUENCE</scope>
    <source>
        <strain evidence="1">AB48</strain>
    </source>
</reference>
<keyword evidence="2" id="KW-1185">Reference proteome</keyword>
<evidence type="ECO:0000313" key="1">
    <source>
        <dbReference type="EMBL" id="USR89808.1"/>
    </source>
</evidence>
<gene>
    <name evidence="1" type="ORF">NEA10_13145</name>
</gene>
<dbReference type="RefSeq" id="WP_252661015.1">
    <property type="nucleotide sequence ID" value="NZ_CP098611.1"/>
</dbReference>
<accession>A0ABY5ANR6</accession>
<name>A0ABY5ANR6_9CYAN</name>
<dbReference type="EMBL" id="CP098611">
    <property type="protein sequence ID" value="USR89808.1"/>
    <property type="molecule type" value="Genomic_DNA"/>
</dbReference>
<sequence>MSSVPAPSWDTLETVARSTEVDRPMYNRSHSKGIIATVERRDRLSGEGRVQEFPPSVRLDFEGLTRFEVVSDQYKRWGVEFDNAIAVSPSNPAYPTHSGEMVLMAAPKSGFLELTFDRPVQFVAGYVTSSRFTAMSAYNDGGQTITRAELPGANLANSNSSVQPNQQLIVRSPNIRRVTFYAFDGELVVDDISFGY</sequence>
<evidence type="ECO:0000313" key="2">
    <source>
        <dbReference type="Proteomes" id="UP001056708"/>
    </source>
</evidence>
<organism evidence="1 2">
    <name type="scientific">Phormidium yuhuli AB48</name>
    <dbReference type="NCBI Taxonomy" id="2940671"/>
    <lineage>
        <taxon>Bacteria</taxon>
        <taxon>Bacillati</taxon>
        <taxon>Cyanobacteriota</taxon>
        <taxon>Cyanophyceae</taxon>
        <taxon>Oscillatoriophycideae</taxon>
        <taxon>Oscillatoriales</taxon>
        <taxon>Oscillatoriaceae</taxon>
        <taxon>Phormidium</taxon>
        <taxon>Phormidium yuhuli</taxon>
    </lineage>
</organism>
<dbReference type="Proteomes" id="UP001056708">
    <property type="component" value="Chromosome"/>
</dbReference>